<reference evidence="7" key="1">
    <citation type="journal article" date="2015" name="BMC Genomics">
        <title>Comparative genomics and metabolic profiling of the genus Lysobacter.</title>
        <authorList>
            <person name="de Bruijn I."/>
            <person name="Cheng X."/>
            <person name="de Jager V."/>
            <person name="Exposito R.G."/>
            <person name="Watrous J."/>
            <person name="Patel N."/>
            <person name="Postma J."/>
            <person name="Dorrestein P.C."/>
            <person name="Kobayashi D."/>
            <person name="Raaijmakers J.M."/>
        </authorList>
    </citation>
    <scope>NUCLEOTIDE SEQUENCE [LARGE SCALE GENOMIC DNA]</scope>
    <source>
        <strain evidence="7">C3</strain>
    </source>
</reference>
<dbReference type="SUPFAM" id="SSF103473">
    <property type="entry name" value="MFS general substrate transporter"/>
    <property type="match status" value="1"/>
</dbReference>
<evidence type="ECO:0000313" key="7">
    <source>
        <dbReference type="Proteomes" id="UP000061569"/>
    </source>
</evidence>
<evidence type="ECO:0000256" key="2">
    <source>
        <dbReference type="ARBA" id="ARBA00022448"/>
    </source>
</evidence>
<evidence type="ECO:0000313" key="6">
    <source>
        <dbReference type="EMBL" id="ALN60659.1"/>
    </source>
</evidence>
<keyword evidence="4" id="KW-1133">Transmembrane helix</keyword>
<sequence length="171" mass="17281">MPSSNPAAAPARGRHDRFWILGAICLAGLVLPLSFTAPPVAIPAIAAELGGSPVALNWMTNAFMLAFGSCLMAAGTLADTYGRKRVFATGIVAFAAVSLLLALAPSLAALNALRVLQGVAAALALAGGNAALSQEFHGPARIRAFSLLGTAFGLGLAFGPSLAGCRRYPPP</sequence>
<keyword evidence="2" id="KW-0813">Transport</keyword>
<keyword evidence="3" id="KW-0812">Transmembrane</keyword>
<dbReference type="OrthoDB" id="2412976at2"/>
<dbReference type="Pfam" id="PF07690">
    <property type="entry name" value="MFS_1"/>
    <property type="match status" value="1"/>
</dbReference>
<accession>A0A0S2DQ94</accession>
<keyword evidence="5" id="KW-0472">Membrane</keyword>
<gene>
    <name evidence="6" type="ORF">GLE_5318</name>
</gene>
<dbReference type="EMBL" id="CP013140">
    <property type="protein sequence ID" value="ALN60659.1"/>
    <property type="molecule type" value="Genomic_DNA"/>
</dbReference>
<dbReference type="InterPro" id="IPR020846">
    <property type="entry name" value="MFS_dom"/>
</dbReference>
<dbReference type="InterPro" id="IPR036259">
    <property type="entry name" value="MFS_trans_sf"/>
</dbReference>
<dbReference type="PANTHER" id="PTHR42718">
    <property type="entry name" value="MAJOR FACILITATOR SUPERFAMILY MULTIDRUG TRANSPORTER MFSC"/>
    <property type="match status" value="1"/>
</dbReference>
<comment type="subcellular location">
    <subcellularLocation>
        <location evidence="1">Membrane</location>
        <topology evidence="1">Multi-pass membrane protein</topology>
    </subcellularLocation>
</comment>
<evidence type="ECO:0000256" key="4">
    <source>
        <dbReference type="ARBA" id="ARBA00022989"/>
    </source>
</evidence>
<dbReference type="Gene3D" id="1.20.1720.10">
    <property type="entry name" value="Multidrug resistance protein D"/>
    <property type="match status" value="1"/>
</dbReference>
<dbReference type="PANTHER" id="PTHR42718:SF9">
    <property type="entry name" value="MAJOR FACILITATOR SUPERFAMILY MULTIDRUG TRANSPORTER MFSC"/>
    <property type="match status" value="1"/>
</dbReference>
<dbReference type="STRING" id="69.GLE_5318"/>
<dbReference type="InterPro" id="IPR011701">
    <property type="entry name" value="MFS"/>
</dbReference>
<dbReference type="GO" id="GO:0022857">
    <property type="term" value="F:transmembrane transporter activity"/>
    <property type="evidence" value="ECO:0007669"/>
    <property type="project" value="InterPro"/>
</dbReference>
<protein>
    <submittedName>
        <fullName evidence="6">Major facilitator superfamily MFS_1, putative</fullName>
    </submittedName>
</protein>
<dbReference type="GO" id="GO:0016020">
    <property type="term" value="C:membrane"/>
    <property type="evidence" value="ECO:0007669"/>
    <property type="project" value="UniProtKB-SubCell"/>
</dbReference>
<name>A0A0S2DQ94_LYSEN</name>
<dbReference type="Proteomes" id="UP000061569">
    <property type="component" value="Chromosome"/>
</dbReference>
<evidence type="ECO:0000256" key="3">
    <source>
        <dbReference type="ARBA" id="ARBA00022692"/>
    </source>
</evidence>
<evidence type="ECO:0000256" key="5">
    <source>
        <dbReference type="ARBA" id="ARBA00023136"/>
    </source>
</evidence>
<proteinExistence type="predicted"/>
<organism evidence="6 7">
    <name type="scientific">Lysobacter enzymogenes</name>
    <dbReference type="NCBI Taxonomy" id="69"/>
    <lineage>
        <taxon>Bacteria</taxon>
        <taxon>Pseudomonadati</taxon>
        <taxon>Pseudomonadota</taxon>
        <taxon>Gammaproteobacteria</taxon>
        <taxon>Lysobacterales</taxon>
        <taxon>Lysobacteraceae</taxon>
        <taxon>Lysobacter</taxon>
    </lineage>
</organism>
<dbReference type="PROSITE" id="PS50850">
    <property type="entry name" value="MFS"/>
    <property type="match status" value="1"/>
</dbReference>
<dbReference type="AlphaFoldDB" id="A0A0S2DQ94"/>
<dbReference type="KEGG" id="lez:GLE_5318"/>
<dbReference type="PATRIC" id="fig|69.6.peg.5235"/>
<evidence type="ECO:0000256" key="1">
    <source>
        <dbReference type="ARBA" id="ARBA00004141"/>
    </source>
</evidence>